<keyword evidence="4" id="KW-0274">FAD</keyword>
<dbReference type="InterPro" id="IPR017896">
    <property type="entry name" value="4Fe4S_Fe-S-bd"/>
</dbReference>
<evidence type="ECO:0000256" key="4">
    <source>
        <dbReference type="ARBA" id="ARBA00022827"/>
    </source>
</evidence>
<dbReference type="InterPro" id="IPR006094">
    <property type="entry name" value="Oxid_FAD_bind_N"/>
</dbReference>
<dbReference type="InterPro" id="IPR017900">
    <property type="entry name" value="4Fe4S_Fe_S_CS"/>
</dbReference>
<evidence type="ECO:0000259" key="8">
    <source>
        <dbReference type="PROSITE" id="PS51387"/>
    </source>
</evidence>
<dbReference type="Pfam" id="PF13183">
    <property type="entry name" value="Fer4_8"/>
    <property type="match status" value="1"/>
</dbReference>
<dbReference type="InterPro" id="IPR004113">
    <property type="entry name" value="FAD-bd_oxidored_4_C"/>
</dbReference>
<dbReference type="GO" id="GO:0051536">
    <property type="term" value="F:iron-sulfur cluster binding"/>
    <property type="evidence" value="ECO:0007669"/>
    <property type="project" value="UniProtKB-KW"/>
</dbReference>
<proteinExistence type="predicted"/>
<dbReference type="PROSITE" id="PS51387">
    <property type="entry name" value="FAD_PCMH"/>
    <property type="match status" value="1"/>
</dbReference>
<dbReference type="InterPro" id="IPR016171">
    <property type="entry name" value="Vanillyl_alc_oxidase_C-sub2"/>
</dbReference>
<keyword evidence="2" id="KW-0285">Flavoprotein</keyword>
<dbReference type="Pfam" id="PF02754">
    <property type="entry name" value="CCG"/>
    <property type="match status" value="1"/>
</dbReference>
<evidence type="ECO:0000256" key="3">
    <source>
        <dbReference type="ARBA" id="ARBA00022723"/>
    </source>
</evidence>
<feature type="domain" description="FAD-binding PCMH-type" evidence="8">
    <location>
        <begin position="50"/>
        <end position="280"/>
    </location>
</feature>
<dbReference type="InterPro" id="IPR016166">
    <property type="entry name" value="FAD-bd_PCMH"/>
</dbReference>
<keyword evidence="5" id="KW-0560">Oxidoreductase</keyword>
<evidence type="ECO:0000313" key="9">
    <source>
        <dbReference type="EMBL" id="KAA0012815.1"/>
    </source>
</evidence>
<evidence type="ECO:0000256" key="2">
    <source>
        <dbReference type="ARBA" id="ARBA00022630"/>
    </source>
</evidence>
<dbReference type="AlphaFoldDB" id="A0A7V7KIM0"/>
<dbReference type="RefSeq" id="WP_149327769.1">
    <property type="nucleotide sequence ID" value="NZ_VTPY01000003.1"/>
</dbReference>
<dbReference type="Gene3D" id="3.30.70.2740">
    <property type="match status" value="1"/>
</dbReference>
<dbReference type="Gene3D" id="1.10.1060.10">
    <property type="entry name" value="Alpha-helical ferredoxin"/>
    <property type="match status" value="1"/>
</dbReference>
<dbReference type="Gene3D" id="3.30.465.10">
    <property type="match status" value="1"/>
</dbReference>
<dbReference type="InterPro" id="IPR009051">
    <property type="entry name" value="Helical_ferredxn"/>
</dbReference>
<dbReference type="InterPro" id="IPR016164">
    <property type="entry name" value="FAD-linked_Oxase-like_C"/>
</dbReference>
<organism evidence="9 10">
    <name type="scientific">Billgrantia pellis</name>
    <dbReference type="NCBI Taxonomy" id="2606936"/>
    <lineage>
        <taxon>Bacteria</taxon>
        <taxon>Pseudomonadati</taxon>
        <taxon>Pseudomonadota</taxon>
        <taxon>Gammaproteobacteria</taxon>
        <taxon>Oceanospirillales</taxon>
        <taxon>Halomonadaceae</taxon>
        <taxon>Billgrantia</taxon>
    </lineage>
</organism>
<comment type="cofactor">
    <cofactor evidence="1">
        <name>FAD</name>
        <dbReference type="ChEBI" id="CHEBI:57692"/>
    </cofactor>
</comment>
<keyword evidence="10" id="KW-1185">Reference proteome</keyword>
<comment type="caution">
    <text evidence="9">The sequence shown here is derived from an EMBL/GenBank/DDBJ whole genome shotgun (WGS) entry which is preliminary data.</text>
</comment>
<dbReference type="EMBL" id="VTPY01000003">
    <property type="protein sequence ID" value="KAA0012815.1"/>
    <property type="molecule type" value="Genomic_DNA"/>
</dbReference>
<dbReference type="GO" id="GO:0071949">
    <property type="term" value="F:FAD binding"/>
    <property type="evidence" value="ECO:0007669"/>
    <property type="project" value="InterPro"/>
</dbReference>
<dbReference type="InterPro" id="IPR016169">
    <property type="entry name" value="FAD-bd_PCMH_sub2"/>
</dbReference>
<dbReference type="GO" id="GO:1903457">
    <property type="term" value="P:lactate catabolic process"/>
    <property type="evidence" value="ECO:0007669"/>
    <property type="project" value="TreeGrafter"/>
</dbReference>
<dbReference type="SUPFAM" id="SSF56176">
    <property type="entry name" value="FAD-binding/transporter-associated domain-like"/>
    <property type="match status" value="1"/>
</dbReference>
<dbReference type="SUPFAM" id="SSF55103">
    <property type="entry name" value="FAD-linked oxidases, C-terminal domain"/>
    <property type="match status" value="1"/>
</dbReference>
<dbReference type="GO" id="GO:0004458">
    <property type="term" value="F:D-lactate dehydrogenase (cytochrome) activity"/>
    <property type="evidence" value="ECO:0007669"/>
    <property type="project" value="TreeGrafter"/>
</dbReference>
<gene>
    <name evidence="9" type="ORF">F0A17_07700</name>
</gene>
<dbReference type="InterPro" id="IPR036318">
    <property type="entry name" value="FAD-bd_PCMH-like_sf"/>
</dbReference>
<dbReference type="PROSITE" id="PS00198">
    <property type="entry name" value="4FE4S_FER_1"/>
    <property type="match status" value="1"/>
</dbReference>
<sequence length="998" mass="110273">MTSLKDNTRSRDARVKPVTDLATRFSRELQGEVLFDHASRGRYSTDASIYQVMPVGVVIPRDQRDLTLALDIARDARVPVLARGAGTSQCGQTVGEAVVIDNSHWLNQIVEFDAEARTVVVEPGIVLDHLNAWLKPHGLWYPVDVSTSAQCTLGGMAGNNSCGSRSIRYGNMVHNVLGMEALLADGSEGRFGFVEELPASGRVRELAESVKAIATGVASEIREHFPKVLRRVGGYNLDIFDCQNPKPYDPDGRVNLAHLLVGSEGTLAVSRRIKLRLSPLPDHKVLGVVNFPTFYQAMDVTQHIVTLDPTAVELVDRTMIELSLENPSFRPVIERALIGKPEAILLVEFAGVDRDAQLASLARLNELLADLGLPGCVVDMPEPVEQKALWDVRKAGLNIMMSMKGDGKPVSFIEDCAVPLEHLAEYTDKLTEVFHRHGTEGTWYAHASVGTLHVRPILDMRRDGAKKMREIAEQASALVREYKGAYSGEHGDGLCRGEWVAWQFGSTVNGAFKEVKRLFDPENLFNPGKIVDTPKMDDEDYFRFPASYRRIPLTPVFDWSAWDVERAPLTGEQSAPGTGGDATHGLAMAVEMCNNNGHCRKFDAGTMCPSYRITRDEQHLTRGRANTLRMVLSGQLGDEGLASDEVKEALDLCVSCKGCRRDCPTGIDMAKFKIEARTARAKVKGLTLRDRLVGEMPRYAPWASRISGLLGAAERLPFVSRRVKQALGLAEQRDFPRFHGNFLAEDQGRSMQASREVLLFVDTFNNYMESENARAAKRVLEKAGYGVHLNVKPGERPLCCGRTYLSSGQFDKARAEAKRSLDHLLPFVERGVPIVGLEPSCLLSMRDEFLQYGFGDAARRLADSALLFEEFLVKAHDAGELALEFKPVDYSRAMLHGHCHQKAFDALRPIERVLAWIPRLEVETIASSCCGMAGSFGYEAEHYEASMRMAELSLLPAIRQADDDTVLVAGGTSCRHQIHDGSGREAVHVARLLEKSLV</sequence>
<dbReference type="InterPro" id="IPR004017">
    <property type="entry name" value="Cys_rich_dom"/>
</dbReference>
<evidence type="ECO:0000256" key="7">
    <source>
        <dbReference type="ARBA" id="ARBA00023014"/>
    </source>
</evidence>
<dbReference type="Proteomes" id="UP000486760">
    <property type="component" value="Unassembled WGS sequence"/>
</dbReference>
<evidence type="ECO:0000256" key="5">
    <source>
        <dbReference type="ARBA" id="ARBA00023002"/>
    </source>
</evidence>
<evidence type="ECO:0000256" key="6">
    <source>
        <dbReference type="ARBA" id="ARBA00023004"/>
    </source>
</evidence>
<evidence type="ECO:0000313" key="10">
    <source>
        <dbReference type="Proteomes" id="UP000486760"/>
    </source>
</evidence>
<dbReference type="GO" id="GO:0008720">
    <property type="term" value="F:D-lactate dehydrogenase (NAD+) activity"/>
    <property type="evidence" value="ECO:0007669"/>
    <property type="project" value="TreeGrafter"/>
</dbReference>
<keyword evidence="7" id="KW-0411">Iron-sulfur</keyword>
<dbReference type="Pfam" id="PF02913">
    <property type="entry name" value="FAD-oxidase_C"/>
    <property type="match status" value="1"/>
</dbReference>
<keyword evidence="6" id="KW-0408">Iron</keyword>
<dbReference type="SUPFAM" id="SSF46548">
    <property type="entry name" value="alpha-helical ferredoxin"/>
    <property type="match status" value="1"/>
</dbReference>
<dbReference type="Gene3D" id="1.10.45.10">
    <property type="entry name" value="Vanillyl-alcohol Oxidase, Chain A, domain 4"/>
    <property type="match status" value="1"/>
</dbReference>
<protein>
    <submittedName>
        <fullName evidence="9">FAD-binding protein</fullName>
    </submittedName>
</protein>
<dbReference type="Pfam" id="PF01565">
    <property type="entry name" value="FAD_binding_4"/>
    <property type="match status" value="1"/>
</dbReference>
<accession>A0A7V7KIM0</accession>
<name>A0A7V7KIM0_9GAMM</name>
<dbReference type="GO" id="GO:0046872">
    <property type="term" value="F:metal ion binding"/>
    <property type="evidence" value="ECO:0007669"/>
    <property type="project" value="UniProtKB-KW"/>
</dbReference>
<keyword evidence="3" id="KW-0479">Metal-binding</keyword>
<evidence type="ECO:0000256" key="1">
    <source>
        <dbReference type="ARBA" id="ARBA00001974"/>
    </source>
</evidence>
<dbReference type="PANTHER" id="PTHR11748:SF119">
    <property type="entry name" value="D-2-HYDROXYGLUTARATE DEHYDROGENASE"/>
    <property type="match status" value="1"/>
</dbReference>
<reference evidence="9 10" key="1">
    <citation type="submission" date="2019-08" db="EMBL/GenBank/DDBJ databases">
        <title>Bioinformatics analysis of the strain L3 and L5.</title>
        <authorList>
            <person name="Li X."/>
        </authorList>
    </citation>
    <scope>NUCLEOTIDE SEQUENCE [LARGE SCALE GENOMIC DNA]</scope>
    <source>
        <strain evidence="9 10">L5</strain>
    </source>
</reference>
<dbReference type="PANTHER" id="PTHR11748">
    <property type="entry name" value="D-LACTATE DEHYDROGENASE"/>
    <property type="match status" value="1"/>
</dbReference>